<sequence>MLCKKYKLVFVGTGFIPENPTFLTLLQNH</sequence>
<organism evidence="1">
    <name type="scientific">Lepeophtheirus salmonis</name>
    <name type="common">Salmon louse</name>
    <name type="synonym">Caligus salmonis</name>
    <dbReference type="NCBI Taxonomy" id="72036"/>
    <lineage>
        <taxon>Eukaryota</taxon>
        <taxon>Metazoa</taxon>
        <taxon>Ecdysozoa</taxon>
        <taxon>Arthropoda</taxon>
        <taxon>Crustacea</taxon>
        <taxon>Multicrustacea</taxon>
        <taxon>Hexanauplia</taxon>
        <taxon>Copepoda</taxon>
        <taxon>Siphonostomatoida</taxon>
        <taxon>Caligidae</taxon>
        <taxon>Lepeophtheirus</taxon>
    </lineage>
</organism>
<name>A0A0K2USP6_LEPSM</name>
<proteinExistence type="predicted"/>
<protein>
    <submittedName>
        <fullName evidence="1">Uncharacterized protein</fullName>
    </submittedName>
</protein>
<evidence type="ECO:0000313" key="1">
    <source>
        <dbReference type="EMBL" id="CDW41298.1"/>
    </source>
</evidence>
<accession>A0A0K2USP6</accession>
<reference evidence="1" key="1">
    <citation type="submission" date="2014-05" db="EMBL/GenBank/DDBJ databases">
        <authorList>
            <person name="Chronopoulou M."/>
        </authorList>
    </citation>
    <scope>NUCLEOTIDE SEQUENCE</scope>
    <source>
        <tissue evidence="1">Whole organism</tissue>
    </source>
</reference>
<dbReference type="EMBL" id="HACA01023937">
    <property type="protein sequence ID" value="CDW41298.1"/>
    <property type="molecule type" value="Transcribed_RNA"/>
</dbReference>
<dbReference type="AlphaFoldDB" id="A0A0K2USP6"/>